<reference evidence="1 2" key="1">
    <citation type="submission" date="2015-09" db="EMBL/GenBank/DDBJ databases">
        <authorList>
            <consortium name="Pathogen Informatics"/>
        </authorList>
    </citation>
    <scope>NUCLEOTIDE SEQUENCE [LARGE SCALE GENOMIC DNA]</scope>
    <source>
        <strain evidence="1 2">2789STDY5834928</strain>
    </source>
</reference>
<dbReference type="STRING" id="39492.ERS852540_02317"/>
<dbReference type="AlphaFoldDB" id="A0A175A089"/>
<organism evidence="1 2">
    <name type="scientific">[Eubacterium] siraeum</name>
    <dbReference type="NCBI Taxonomy" id="39492"/>
    <lineage>
        <taxon>Bacteria</taxon>
        <taxon>Bacillati</taxon>
        <taxon>Bacillota</taxon>
        <taxon>Clostridia</taxon>
        <taxon>Eubacteriales</taxon>
        <taxon>Oscillospiraceae</taxon>
        <taxon>Oscillospiraceae incertae sedis</taxon>
    </lineage>
</organism>
<dbReference type="Proteomes" id="UP000095662">
    <property type="component" value="Unassembled WGS sequence"/>
</dbReference>
<gene>
    <name evidence="1" type="ORF">ERS852540_02317</name>
</gene>
<evidence type="ECO:0000313" key="1">
    <source>
        <dbReference type="EMBL" id="CUQ91387.1"/>
    </source>
</evidence>
<accession>A0A175A089</accession>
<dbReference type="OrthoDB" id="1819249at2"/>
<dbReference type="CDD" id="cd21631">
    <property type="entry name" value="RHH_CopG_NikR-like"/>
    <property type="match status" value="1"/>
</dbReference>
<name>A0A175A089_9FIRM</name>
<evidence type="ECO:0008006" key="3">
    <source>
        <dbReference type="Google" id="ProtNLM"/>
    </source>
</evidence>
<evidence type="ECO:0000313" key="2">
    <source>
        <dbReference type="Proteomes" id="UP000095662"/>
    </source>
</evidence>
<proteinExistence type="predicted"/>
<sequence length="222" mass="25701">MSKSVYSLVLTDEIVRAIDSLAYRMNTSRSALIDRILAEKLSMQTPEIRMRNIMKNIGSFFDDEIFRLQTVAGDGGMLIKSPLPYKYKPTIRYSVELLREDRYLGRLKVSFRTQNMALMELMNDFLTCFANIERRHLSHFDGIDVVMQIDNDKMVRMLNKPIIKDGRSVSDPNLIAEAIADYVNFLDRAIKLYFENADNKKQAVSLVDSLYNERIKTLKVIL</sequence>
<dbReference type="EMBL" id="CZBY01000024">
    <property type="protein sequence ID" value="CUQ91387.1"/>
    <property type="molecule type" value="Genomic_DNA"/>
</dbReference>
<protein>
    <recommendedName>
        <fullName evidence="3">Ribbon-helix-helix protein CopG domain-containing protein</fullName>
    </recommendedName>
</protein>